<organism evidence="2 3">
    <name type="scientific">Gordonia jinhuaensis</name>
    <dbReference type="NCBI Taxonomy" id="1517702"/>
    <lineage>
        <taxon>Bacteria</taxon>
        <taxon>Bacillati</taxon>
        <taxon>Actinomycetota</taxon>
        <taxon>Actinomycetes</taxon>
        <taxon>Mycobacteriales</taxon>
        <taxon>Gordoniaceae</taxon>
        <taxon>Gordonia</taxon>
    </lineage>
</organism>
<gene>
    <name evidence="2" type="ORF">GCM10011489_17310</name>
</gene>
<evidence type="ECO:0000256" key="1">
    <source>
        <dbReference type="SAM" id="SignalP"/>
    </source>
</evidence>
<feature type="chain" id="PRO_5037021856" description="MspA protein" evidence="1">
    <location>
        <begin position="36"/>
        <end position="155"/>
    </location>
</feature>
<evidence type="ECO:0000313" key="2">
    <source>
        <dbReference type="EMBL" id="GGB29685.1"/>
    </source>
</evidence>
<reference evidence="2" key="1">
    <citation type="journal article" date="2014" name="Int. J. Syst. Evol. Microbiol.">
        <title>Complete genome sequence of Corynebacterium casei LMG S-19264T (=DSM 44701T), isolated from a smear-ripened cheese.</title>
        <authorList>
            <consortium name="US DOE Joint Genome Institute (JGI-PGF)"/>
            <person name="Walter F."/>
            <person name="Albersmeier A."/>
            <person name="Kalinowski J."/>
            <person name="Ruckert C."/>
        </authorList>
    </citation>
    <scope>NUCLEOTIDE SEQUENCE</scope>
    <source>
        <strain evidence="2">CGMCC 1.12827</strain>
    </source>
</reference>
<dbReference type="InterPro" id="IPR006311">
    <property type="entry name" value="TAT_signal"/>
</dbReference>
<comment type="caution">
    <text evidence="2">The sequence shown here is derived from an EMBL/GenBank/DDBJ whole genome shotgun (WGS) entry which is preliminary data.</text>
</comment>
<name>A0A916T358_9ACTN</name>
<dbReference type="AlphaFoldDB" id="A0A916T358"/>
<dbReference type="PROSITE" id="PS51318">
    <property type="entry name" value="TAT"/>
    <property type="match status" value="1"/>
</dbReference>
<sequence>MNVTSKITRKRAVAGVAGLAVAAGLAATGAGMANAGTLPVTHPGEPTTAMTITNHSNHYEFLTGATPGAGHWVDAPQQVLAPGASETVVAVAPNAPAMTTFVNYRVGLTGPVATYELENMAGNVNYAMSGVGDHYFIDANISSGFPNVNATYNLS</sequence>
<keyword evidence="3" id="KW-1185">Reference proteome</keyword>
<proteinExistence type="predicted"/>
<protein>
    <recommendedName>
        <fullName evidence="4">MspA protein</fullName>
    </recommendedName>
</protein>
<evidence type="ECO:0000313" key="3">
    <source>
        <dbReference type="Proteomes" id="UP000621454"/>
    </source>
</evidence>
<dbReference type="RefSeq" id="WP_188586198.1">
    <property type="nucleotide sequence ID" value="NZ_BMGC01000009.1"/>
</dbReference>
<feature type="signal peptide" evidence="1">
    <location>
        <begin position="1"/>
        <end position="35"/>
    </location>
</feature>
<dbReference type="Proteomes" id="UP000621454">
    <property type="component" value="Unassembled WGS sequence"/>
</dbReference>
<accession>A0A916T358</accession>
<evidence type="ECO:0008006" key="4">
    <source>
        <dbReference type="Google" id="ProtNLM"/>
    </source>
</evidence>
<keyword evidence="1" id="KW-0732">Signal</keyword>
<dbReference type="EMBL" id="BMGC01000009">
    <property type="protein sequence ID" value="GGB29685.1"/>
    <property type="molecule type" value="Genomic_DNA"/>
</dbReference>
<reference evidence="2" key="2">
    <citation type="submission" date="2020-09" db="EMBL/GenBank/DDBJ databases">
        <authorList>
            <person name="Sun Q."/>
            <person name="Zhou Y."/>
        </authorList>
    </citation>
    <scope>NUCLEOTIDE SEQUENCE</scope>
    <source>
        <strain evidence="2">CGMCC 1.12827</strain>
    </source>
</reference>